<organism evidence="1 2">
    <name type="scientific">Brachionus plicatilis</name>
    <name type="common">Marine rotifer</name>
    <name type="synonym">Brachionus muelleri</name>
    <dbReference type="NCBI Taxonomy" id="10195"/>
    <lineage>
        <taxon>Eukaryota</taxon>
        <taxon>Metazoa</taxon>
        <taxon>Spiralia</taxon>
        <taxon>Gnathifera</taxon>
        <taxon>Rotifera</taxon>
        <taxon>Eurotatoria</taxon>
        <taxon>Monogononta</taxon>
        <taxon>Pseudotrocha</taxon>
        <taxon>Ploima</taxon>
        <taxon>Brachionidae</taxon>
        <taxon>Brachionus</taxon>
    </lineage>
</organism>
<gene>
    <name evidence="1" type="ORF">BpHYR1_040808</name>
</gene>
<evidence type="ECO:0000313" key="2">
    <source>
        <dbReference type="Proteomes" id="UP000276133"/>
    </source>
</evidence>
<keyword evidence="2" id="KW-1185">Reference proteome</keyword>
<sequence>MSDFFYFINYSKLQFKKATDTSSVPPLKVELDVLYNIISQFQTFPEFCRFIAEFCRIIFFVNAG</sequence>
<protein>
    <submittedName>
        <fullName evidence="1">Uncharacterized protein</fullName>
    </submittedName>
</protein>
<dbReference type="AlphaFoldDB" id="A0A3M7PUZ5"/>
<name>A0A3M7PUZ5_BRAPC</name>
<evidence type="ECO:0000313" key="1">
    <source>
        <dbReference type="EMBL" id="RNA02947.1"/>
    </source>
</evidence>
<proteinExistence type="predicted"/>
<reference evidence="1 2" key="1">
    <citation type="journal article" date="2018" name="Sci. Rep.">
        <title>Genomic signatures of local adaptation to the degree of environmental predictability in rotifers.</title>
        <authorList>
            <person name="Franch-Gras L."/>
            <person name="Hahn C."/>
            <person name="Garcia-Roger E.M."/>
            <person name="Carmona M.J."/>
            <person name="Serra M."/>
            <person name="Gomez A."/>
        </authorList>
    </citation>
    <scope>NUCLEOTIDE SEQUENCE [LARGE SCALE GENOMIC DNA]</scope>
    <source>
        <strain evidence="1">HYR1</strain>
    </source>
</reference>
<dbReference type="EMBL" id="REGN01008701">
    <property type="protein sequence ID" value="RNA02947.1"/>
    <property type="molecule type" value="Genomic_DNA"/>
</dbReference>
<dbReference type="Proteomes" id="UP000276133">
    <property type="component" value="Unassembled WGS sequence"/>
</dbReference>
<accession>A0A3M7PUZ5</accession>
<comment type="caution">
    <text evidence="1">The sequence shown here is derived from an EMBL/GenBank/DDBJ whole genome shotgun (WGS) entry which is preliminary data.</text>
</comment>